<keyword evidence="3" id="KW-1185">Reference proteome</keyword>
<name>A0A5N3X553_MUNRE</name>
<keyword evidence="1" id="KW-0472">Membrane</keyword>
<dbReference type="AlphaFoldDB" id="A0A5N3X553"/>
<comment type="caution">
    <text evidence="2">The sequence shown here is derived from an EMBL/GenBank/DDBJ whole genome shotgun (WGS) entry which is preliminary data.</text>
</comment>
<proteinExistence type="predicted"/>
<evidence type="ECO:0000313" key="3">
    <source>
        <dbReference type="Proteomes" id="UP000326062"/>
    </source>
</evidence>
<keyword evidence="1" id="KW-0812">Transmembrane</keyword>
<feature type="transmembrane region" description="Helical" evidence="1">
    <location>
        <begin position="301"/>
        <end position="322"/>
    </location>
</feature>
<feature type="transmembrane region" description="Helical" evidence="1">
    <location>
        <begin position="347"/>
        <end position="370"/>
    </location>
</feature>
<evidence type="ECO:0000256" key="1">
    <source>
        <dbReference type="SAM" id="Phobius"/>
    </source>
</evidence>
<dbReference type="Proteomes" id="UP000326062">
    <property type="component" value="Chromosome 16"/>
</dbReference>
<gene>
    <name evidence="2" type="ORF">FD755_019989</name>
</gene>
<feature type="transmembrane region" description="Helical" evidence="1">
    <location>
        <begin position="483"/>
        <end position="507"/>
    </location>
</feature>
<dbReference type="EMBL" id="VCEB01000018">
    <property type="protein sequence ID" value="KAB0368223.1"/>
    <property type="molecule type" value="Genomic_DNA"/>
</dbReference>
<sequence>MSDSATPWTTEHQAFLSITNSRSLLKLMSVESVMPSNLLILCHALLLPPSIFPSIKVFSNESVLHIRWPKYWSLNFSISPSTFFMVQFSHPYMTTGKTIALTRRTFVGKVCHSCTNIASFCCRTTRISYLYIYPSVSTGWAQPQGISKESRQGRPRVLAPTELFTLCQSVRKSFNLYSSASPQMCLRKFYTSVNMTGKFQLQKNHRNSCVHSLKKRNPAFILFNFRLPLNSLPAEATKKSAFVCISPKTGSSAMPQEVPEVFFFPSITPTTSLLKLKNSFHQLAKPKKFYSTCKFTFKKKLFLLGMTVFSFNIFSSALTTYFRMWVMVPHRPTEGCSYDSSNYFSNVFLKILCCSELMTTRPFFFFFFFCRNPLGTRVPWNTLLEILEMQMTLIWDGGWNKVIYSIQIGLELLSKVLSSLSSDNTRAGTRVQYGSTYPKILELQQNGDMDILKHKWWPKNGQCDLYSSVDTKQKGGALDIKSFAGVFCILAAGIVLSCFIAMLETWWNKRKGSRVPSKEDDKEIDLEHLHRRVNSLCTDDDSPHKQFSTSSIDLTPLDIDTLPTRQALEQISDFRNTHITTTTFIPEQIQTLSRTLSAKAASGFAFGNVPEHRTGPFRHRAPNGGFFRSPIKTMSSIPYQPTPTLGLNLGNDPDRGTSI</sequence>
<reference evidence="2 3" key="1">
    <citation type="submission" date="2019-06" db="EMBL/GenBank/DDBJ databases">
        <title>Discovery of a novel chromosome fission-fusion reversal in muntjac.</title>
        <authorList>
            <person name="Mudd A.B."/>
            <person name="Bredeson J.V."/>
            <person name="Baum R."/>
            <person name="Hockemeyer D."/>
            <person name="Rokhsar D.S."/>
        </authorList>
    </citation>
    <scope>NUCLEOTIDE SEQUENCE [LARGE SCALE GENOMIC DNA]</scope>
    <source>
        <strain evidence="2">UCam_UCB_Mr</strain>
        <tissue evidence="2">Fibroblast cell line</tissue>
    </source>
</reference>
<keyword evidence="1" id="KW-1133">Transmembrane helix</keyword>
<accession>A0A5N3X553</accession>
<evidence type="ECO:0000313" key="2">
    <source>
        <dbReference type="EMBL" id="KAB0368223.1"/>
    </source>
</evidence>
<organism evidence="2 3">
    <name type="scientific">Muntiacus reevesi</name>
    <name type="common">Reeves' muntjac</name>
    <name type="synonym">Cervus reevesi</name>
    <dbReference type="NCBI Taxonomy" id="9886"/>
    <lineage>
        <taxon>Eukaryota</taxon>
        <taxon>Metazoa</taxon>
        <taxon>Chordata</taxon>
        <taxon>Craniata</taxon>
        <taxon>Vertebrata</taxon>
        <taxon>Euteleostomi</taxon>
        <taxon>Mammalia</taxon>
        <taxon>Eutheria</taxon>
        <taxon>Laurasiatheria</taxon>
        <taxon>Artiodactyla</taxon>
        <taxon>Ruminantia</taxon>
        <taxon>Pecora</taxon>
        <taxon>Cervidae</taxon>
        <taxon>Muntiacinae</taxon>
        <taxon>Muntiacus</taxon>
    </lineage>
</organism>
<evidence type="ECO:0008006" key="4">
    <source>
        <dbReference type="Google" id="ProtNLM"/>
    </source>
</evidence>
<protein>
    <recommendedName>
        <fullName evidence="4">Ionotropic glutamate receptor C-terminal domain-containing protein</fullName>
    </recommendedName>
</protein>